<reference evidence="1" key="1">
    <citation type="submission" date="2018-05" db="EMBL/GenBank/DDBJ databases">
        <authorList>
            <person name="Lanie J.A."/>
            <person name="Ng W.-L."/>
            <person name="Kazmierczak K.M."/>
            <person name="Andrzejewski T.M."/>
            <person name="Davidsen T.M."/>
            <person name="Wayne K.J."/>
            <person name="Tettelin H."/>
            <person name="Glass J.I."/>
            <person name="Rusch D."/>
            <person name="Podicherti R."/>
            <person name="Tsui H.-C.T."/>
            <person name="Winkler M.E."/>
        </authorList>
    </citation>
    <scope>NUCLEOTIDE SEQUENCE</scope>
</reference>
<gene>
    <name evidence="1" type="ORF">METZ01_LOCUS217539</name>
</gene>
<dbReference type="EMBL" id="UINC01051023">
    <property type="protein sequence ID" value="SVB64685.1"/>
    <property type="molecule type" value="Genomic_DNA"/>
</dbReference>
<organism evidence="1">
    <name type="scientific">marine metagenome</name>
    <dbReference type="NCBI Taxonomy" id="408172"/>
    <lineage>
        <taxon>unclassified sequences</taxon>
        <taxon>metagenomes</taxon>
        <taxon>ecological metagenomes</taxon>
    </lineage>
</organism>
<name>A0A382FQ04_9ZZZZ</name>
<dbReference type="AlphaFoldDB" id="A0A382FQ04"/>
<accession>A0A382FQ04</accession>
<sequence>MDRMGGKEFNAEWYENPQDVVWQDELDMRWISRCKRAGTLQDGACRYCDRVESNCACDECRFCDW</sequence>
<feature type="non-terminal residue" evidence="1">
    <location>
        <position position="65"/>
    </location>
</feature>
<protein>
    <submittedName>
        <fullName evidence="1">Uncharacterized protein</fullName>
    </submittedName>
</protein>
<evidence type="ECO:0000313" key="1">
    <source>
        <dbReference type="EMBL" id="SVB64685.1"/>
    </source>
</evidence>
<proteinExistence type="predicted"/>